<gene>
    <name evidence="2" type="ORF">P278_07340</name>
</gene>
<evidence type="ECO:0000313" key="3">
    <source>
        <dbReference type="Proteomes" id="UP000018850"/>
    </source>
</evidence>
<name>W2UQE3_9FLAO</name>
<organism evidence="2 3">
    <name type="scientific">Zhouia amylolytica AD3</name>
    <dbReference type="NCBI Taxonomy" id="1286632"/>
    <lineage>
        <taxon>Bacteria</taxon>
        <taxon>Pseudomonadati</taxon>
        <taxon>Bacteroidota</taxon>
        <taxon>Flavobacteriia</taxon>
        <taxon>Flavobacteriales</taxon>
        <taxon>Flavobacteriaceae</taxon>
        <taxon>Zhouia</taxon>
    </lineage>
</organism>
<dbReference type="eggNOG" id="ENOG502ZW61">
    <property type="taxonomic scope" value="Bacteria"/>
</dbReference>
<evidence type="ECO:0000259" key="1">
    <source>
        <dbReference type="Pfam" id="PF20448"/>
    </source>
</evidence>
<dbReference type="Pfam" id="PF20448">
    <property type="entry name" value="DUF6705"/>
    <property type="match status" value="1"/>
</dbReference>
<sequence length="152" mass="17289">MKSTQNSELNKYLGTWVYSNGNETFKIKLLPSRFPLPDGTYENMIQGYHYYEKDGVIVESSFDKITTVINDHIYPGSTMGGGIIEHVLSIHIKDISKDKYGIVTLKLIEENKIKWSLRENSNETVTVGMSVKRSEQGFSMPSEMILEKSTNN</sequence>
<protein>
    <recommendedName>
        <fullName evidence="1">DUF6705 domain-containing protein</fullName>
    </recommendedName>
</protein>
<reference evidence="2 3" key="2">
    <citation type="journal article" date="2016" name="Genome Announc.">
        <title>Draft Genome Sequence of Zhouia amylolytica AD3, Isolated from Tidal Flat Sediment.</title>
        <authorList>
            <person name="Jia B."/>
            <person name="Jin H.M."/>
            <person name="Lee H.J."/>
            <person name="Jeon C.O."/>
        </authorList>
    </citation>
    <scope>NUCLEOTIDE SEQUENCE [LARGE SCALE GENOMIC DNA]</scope>
    <source>
        <strain evidence="2 3">AD3</strain>
    </source>
</reference>
<evidence type="ECO:0000313" key="2">
    <source>
        <dbReference type="EMBL" id="ETN96365.1"/>
    </source>
</evidence>
<proteinExistence type="predicted"/>
<dbReference type="InterPro" id="IPR046551">
    <property type="entry name" value="DUF6705"/>
</dbReference>
<keyword evidence="3" id="KW-1185">Reference proteome</keyword>
<reference evidence="3" key="1">
    <citation type="submission" date="2013-11" db="EMBL/GenBank/DDBJ databases">
        <title>Draft genome sequence from a member of Zhouia, isolated tidal flat.</title>
        <authorList>
            <person name="Jin H."/>
            <person name="Jeon C.O."/>
        </authorList>
    </citation>
    <scope>NUCLEOTIDE SEQUENCE [LARGE SCALE GENOMIC DNA]</scope>
    <source>
        <strain evidence="3">AD3</strain>
    </source>
</reference>
<dbReference type="EMBL" id="AYXY01000011">
    <property type="protein sequence ID" value="ETN96365.1"/>
    <property type="molecule type" value="Genomic_DNA"/>
</dbReference>
<comment type="caution">
    <text evidence="2">The sequence shown here is derived from an EMBL/GenBank/DDBJ whole genome shotgun (WGS) entry which is preliminary data.</text>
</comment>
<dbReference type="AlphaFoldDB" id="W2UQE3"/>
<dbReference type="Proteomes" id="UP000018850">
    <property type="component" value="Unassembled WGS sequence"/>
</dbReference>
<accession>W2UQE3</accession>
<feature type="domain" description="DUF6705" evidence="1">
    <location>
        <begin position="5"/>
        <end position="149"/>
    </location>
</feature>